<evidence type="ECO:0000256" key="1">
    <source>
        <dbReference type="SAM" id="Phobius"/>
    </source>
</evidence>
<sequence length="256" mass="29125">MTGKIGQFSYVIYVVLTMSFYPISMYGEERSIPRNYVIKINEQEIYFDLGYNHGVQKGMVYQVLRRGDNTETVQIAKIFVTETFDWVSKAVLKENVADSVIEVGDWVEIILEPTVGTVYPIEKVQKGKNKEIKSKPSIVPAAHEVEEGIKTKSSWTKWATLTAGIATGLASASYYRSMNSTSREIEQIPKDNEYSENFGQLNNKGKKAQTRYYIFTGISTVLLSYTSYKFLLGSRTASTTFNISRSHMGFRFHRSF</sequence>
<reference evidence="2" key="1">
    <citation type="submission" date="2018-05" db="EMBL/GenBank/DDBJ databases">
        <authorList>
            <person name="Lanie J.A."/>
            <person name="Ng W.-L."/>
            <person name="Kazmierczak K.M."/>
            <person name="Andrzejewski T.M."/>
            <person name="Davidsen T.M."/>
            <person name="Wayne K.J."/>
            <person name="Tettelin H."/>
            <person name="Glass J.I."/>
            <person name="Rusch D."/>
            <person name="Podicherti R."/>
            <person name="Tsui H.-C.T."/>
            <person name="Winkler M.E."/>
        </authorList>
    </citation>
    <scope>NUCLEOTIDE SEQUENCE</scope>
</reference>
<organism evidence="2">
    <name type="scientific">marine metagenome</name>
    <dbReference type="NCBI Taxonomy" id="408172"/>
    <lineage>
        <taxon>unclassified sequences</taxon>
        <taxon>metagenomes</taxon>
        <taxon>ecological metagenomes</taxon>
    </lineage>
</organism>
<evidence type="ECO:0000313" key="2">
    <source>
        <dbReference type="EMBL" id="SVC81696.1"/>
    </source>
</evidence>
<name>A0A382Q8F9_9ZZZZ</name>
<proteinExistence type="predicted"/>
<keyword evidence="1" id="KW-0472">Membrane</keyword>
<dbReference type="EMBL" id="UINC01112618">
    <property type="protein sequence ID" value="SVC81696.1"/>
    <property type="molecule type" value="Genomic_DNA"/>
</dbReference>
<keyword evidence="1" id="KW-1133">Transmembrane helix</keyword>
<accession>A0A382Q8F9</accession>
<feature type="transmembrane region" description="Helical" evidence="1">
    <location>
        <begin position="212"/>
        <end position="231"/>
    </location>
</feature>
<feature type="transmembrane region" description="Helical" evidence="1">
    <location>
        <begin position="6"/>
        <end position="24"/>
    </location>
</feature>
<keyword evidence="1" id="KW-0812">Transmembrane</keyword>
<dbReference type="AlphaFoldDB" id="A0A382Q8F9"/>
<gene>
    <name evidence="2" type="ORF">METZ01_LOCUS334550</name>
</gene>
<protein>
    <submittedName>
        <fullName evidence="2">Uncharacterized protein</fullName>
    </submittedName>
</protein>